<organism evidence="8 9">
    <name type="scientific">Luteimonas padinae</name>
    <dbReference type="NCBI Taxonomy" id="1714359"/>
    <lineage>
        <taxon>Bacteria</taxon>
        <taxon>Pseudomonadati</taxon>
        <taxon>Pseudomonadota</taxon>
        <taxon>Gammaproteobacteria</taxon>
        <taxon>Lysobacterales</taxon>
        <taxon>Lysobacteraceae</taxon>
        <taxon>Luteimonas</taxon>
    </lineage>
</organism>
<evidence type="ECO:0000259" key="7">
    <source>
        <dbReference type="Pfam" id="PF00892"/>
    </source>
</evidence>
<evidence type="ECO:0000256" key="4">
    <source>
        <dbReference type="ARBA" id="ARBA00022989"/>
    </source>
</evidence>
<dbReference type="InterPro" id="IPR037185">
    <property type="entry name" value="EmrE-like"/>
</dbReference>
<comment type="subcellular location">
    <subcellularLocation>
        <location evidence="1">Cell membrane</location>
        <topology evidence="1">Multi-pass membrane protein</topology>
    </subcellularLocation>
</comment>
<feature type="transmembrane region" description="Helical" evidence="6">
    <location>
        <begin position="215"/>
        <end position="235"/>
    </location>
</feature>
<dbReference type="InterPro" id="IPR051258">
    <property type="entry name" value="Diverse_Substrate_Transporter"/>
</dbReference>
<dbReference type="InterPro" id="IPR000620">
    <property type="entry name" value="EamA_dom"/>
</dbReference>
<feature type="domain" description="EamA" evidence="7">
    <location>
        <begin position="145"/>
        <end position="287"/>
    </location>
</feature>
<keyword evidence="2" id="KW-1003">Cell membrane</keyword>
<evidence type="ECO:0000256" key="2">
    <source>
        <dbReference type="ARBA" id="ARBA00022475"/>
    </source>
</evidence>
<feature type="transmembrane region" description="Helical" evidence="6">
    <location>
        <begin position="270"/>
        <end position="291"/>
    </location>
</feature>
<dbReference type="EMBL" id="JBHLTF010000001">
    <property type="protein sequence ID" value="MFC0716226.1"/>
    <property type="molecule type" value="Genomic_DNA"/>
</dbReference>
<evidence type="ECO:0000256" key="5">
    <source>
        <dbReference type="ARBA" id="ARBA00023136"/>
    </source>
</evidence>
<feature type="domain" description="EamA" evidence="7">
    <location>
        <begin position="9"/>
        <end position="136"/>
    </location>
</feature>
<evidence type="ECO:0000256" key="1">
    <source>
        <dbReference type="ARBA" id="ARBA00004651"/>
    </source>
</evidence>
<feature type="transmembrane region" description="Helical" evidence="6">
    <location>
        <begin position="36"/>
        <end position="54"/>
    </location>
</feature>
<dbReference type="PANTHER" id="PTHR42920">
    <property type="entry name" value="OS03G0707200 PROTEIN-RELATED"/>
    <property type="match status" value="1"/>
</dbReference>
<protein>
    <submittedName>
        <fullName evidence="8">DMT family transporter</fullName>
    </submittedName>
</protein>
<evidence type="ECO:0000256" key="6">
    <source>
        <dbReference type="SAM" id="Phobius"/>
    </source>
</evidence>
<dbReference type="RefSeq" id="WP_189494014.1">
    <property type="nucleotide sequence ID" value="NZ_BMZT01000001.1"/>
</dbReference>
<feature type="transmembrane region" description="Helical" evidence="6">
    <location>
        <begin position="247"/>
        <end position="264"/>
    </location>
</feature>
<keyword evidence="5 6" id="KW-0472">Membrane</keyword>
<feature type="transmembrane region" description="Helical" evidence="6">
    <location>
        <begin position="12"/>
        <end position="30"/>
    </location>
</feature>
<dbReference type="Pfam" id="PF00892">
    <property type="entry name" value="EamA"/>
    <property type="match status" value="2"/>
</dbReference>
<proteinExistence type="predicted"/>
<gene>
    <name evidence="8" type="ORF">ACFFFU_00365</name>
</gene>
<evidence type="ECO:0000313" key="9">
    <source>
        <dbReference type="Proteomes" id="UP001589898"/>
    </source>
</evidence>
<keyword evidence="4 6" id="KW-1133">Transmembrane helix</keyword>
<accession>A0ABV6SS11</accession>
<feature type="transmembrane region" description="Helical" evidence="6">
    <location>
        <begin position="120"/>
        <end position="139"/>
    </location>
</feature>
<keyword evidence="3 6" id="KW-0812">Transmembrane</keyword>
<dbReference type="Proteomes" id="UP001589898">
    <property type="component" value="Unassembled WGS sequence"/>
</dbReference>
<feature type="transmembrane region" description="Helical" evidence="6">
    <location>
        <begin position="145"/>
        <end position="163"/>
    </location>
</feature>
<dbReference type="PANTHER" id="PTHR42920:SF5">
    <property type="entry name" value="EAMA DOMAIN-CONTAINING PROTEIN"/>
    <property type="match status" value="1"/>
</dbReference>
<evidence type="ECO:0000256" key="3">
    <source>
        <dbReference type="ARBA" id="ARBA00022692"/>
    </source>
</evidence>
<reference evidence="8 9" key="1">
    <citation type="submission" date="2024-09" db="EMBL/GenBank/DDBJ databases">
        <authorList>
            <person name="Sun Q."/>
            <person name="Mori K."/>
        </authorList>
    </citation>
    <scope>NUCLEOTIDE SEQUENCE [LARGE SCALE GENOMIC DNA]</scope>
    <source>
        <strain evidence="8 9">KCTC 52403</strain>
    </source>
</reference>
<name>A0ABV6SS11_9GAMM</name>
<feature type="transmembrane region" description="Helical" evidence="6">
    <location>
        <begin position="175"/>
        <end position="195"/>
    </location>
</feature>
<feature type="transmembrane region" description="Helical" evidence="6">
    <location>
        <begin position="91"/>
        <end position="108"/>
    </location>
</feature>
<keyword evidence="9" id="KW-1185">Reference proteome</keyword>
<comment type="caution">
    <text evidence="8">The sequence shown here is derived from an EMBL/GenBank/DDBJ whole genome shotgun (WGS) entry which is preliminary data.</text>
</comment>
<dbReference type="SUPFAM" id="SSF103481">
    <property type="entry name" value="Multidrug resistance efflux transporter EmrE"/>
    <property type="match status" value="2"/>
</dbReference>
<evidence type="ECO:0000313" key="8">
    <source>
        <dbReference type="EMBL" id="MFC0716226.1"/>
    </source>
</evidence>
<sequence>MTPTTRAQLQIHLCVLLWGFTAILGKLITLPALPLVWWRMLLVAAALALVPRVWRGLRALPRRLLLAYAGIGVLVALHWLTFYGAVKLANASVAATCMALATVFVAMVEPKLAGRRFSRAELALGIGVLPGVALVVGGIPDGMRIGVAVGALSALFVALFGSLNKRLVEHADPLVVTAVELGAGAVALTLLAPVMPMLFPAFAGPLFVLPGAQDAAWLLLLAFACTLFPFALSLVALRHMSAFSAQLAVNLEPVYAIVLAIVLLSEQQELSLPFYLGVVIILAAVLVHPVLARPRRITHPEALAVGESRDVTD</sequence>
<feature type="transmembrane region" description="Helical" evidence="6">
    <location>
        <begin position="66"/>
        <end position="85"/>
    </location>
</feature>